<dbReference type="EMBL" id="CABEEZ010000076">
    <property type="protein sequence ID" value="VTR34237.1"/>
    <property type="molecule type" value="Genomic_DNA"/>
</dbReference>
<reference evidence="1" key="1">
    <citation type="submission" date="2019-05" db="EMBL/GenBank/DDBJ databases">
        <authorList>
            <consortium name="Pathogen Informatics"/>
        </authorList>
    </citation>
    <scope>NUCLEOTIDE SEQUENCE [LARGE SCALE GENOMIC DNA]</scope>
    <source>
        <strain evidence="1">NCTC12965</strain>
    </source>
</reference>
<name>A0A4U9UN17_SERFO</name>
<organism evidence="1">
    <name type="scientific">Serratia fonticola</name>
    <dbReference type="NCBI Taxonomy" id="47917"/>
    <lineage>
        <taxon>Bacteria</taxon>
        <taxon>Pseudomonadati</taxon>
        <taxon>Pseudomonadota</taxon>
        <taxon>Gammaproteobacteria</taxon>
        <taxon>Enterobacterales</taxon>
        <taxon>Yersiniaceae</taxon>
        <taxon>Serratia</taxon>
    </lineage>
</organism>
<sequence length="35" mass="3888">MNSKIQLSVSRKNKTQLEISFNSDAGPVVAILDKR</sequence>
<proteinExistence type="predicted"/>
<dbReference type="AlphaFoldDB" id="A0A4U9UN17"/>
<gene>
    <name evidence="1" type="ORF">NCTC12965_03602</name>
</gene>
<evidence type="ECO:0000313" key="1">
    <source>
        <dbReference type="EMBL" id="VTR34237.1"/>
    </source>
</evidence>
<protein>
    <submittedName>
        <fullName evidence="1">Uncharacterized protein</fullName>
    </submittedName>
</protein>
<accession>A0A4U9UN17</accession>